<dbReference type="InterPro" id="IPR036249">
    <property type="entry name" value="Thioredoxin-like_sf"/>
</dbReference>
<dbReference type="SUPFAM" id="SSF52833">
    <property type="entry name" value="Thioredoxin-like"/>
    <property type="match status" value="1"/>
</dbReference>
<dbReference type="EMBL" id="CAXHTA020000006">
    <property type="protein sequence ID" value="CAL5222110.1"/>
    <property type="molecule type" value="Genomic_DNA"/>
</dbReference>
<keyword evidence="4" id="KW-1185">Reference proteome</keyword>
<dbReference type="Pfam" id="PF00085">
    <property type="entry name" value="Thioredoxin"/>
    <property type="match status" value="1"/>
</dbReference>
<name>A0ABP1FQ77_9CHLO</name>
<gene>
    <name evidence="3" type="primary">g4422</name>
    <name evidence="3" type="ORF">VP750_LOCUS3769</name>
</gene>
<sequence>MVHSLQQKEAFRQSNEGRSQTANDGDDETCPAECVREIREVEELDKELEQGGEKTLVVVDFYKTACGSCRYIQPGFVKLCQASEAGHAPVVFLKHNIFDEYEELSELSHKYKIRSCPMFIFYKGGKAVEEFATRDRVRVAKAINKHAGYEVLEPK</sequence>
<evidence type="ECO:0000259" key="2">
    <source>
        <dbReference type="Pfam" id="PF00085"/>
    </source>
</evidence>
<organism evidence="3 4">
    <name type="scientific">Coccomyxa viridis</name>
    <dbReference type="NCBI Taxonomy" id="1274662"/>
    <lineage>
        <taxon>Eukaryota</taxon>
        <taxon>Viridiplantae</taxon>
        <taxon>Chlorophyta</taxon>
        <taxon>core chlorophytes</taxon>
        <taxon>Trebouxiophyceae</taxon>
        <taxon>Trebouxiophyceae incertae sedis</taxon>
        <taxon>Coccomyxaceae</taxon>
        <taxon>Coccomyxa</taxon>
    </lineage>
</organism>
<evidence type="ECO:0000313" key="4">
    <source>
        <dbReference type="Proteomes" id="UP001497392"/>
    </source>
</evidence>
<dbReference type="InterPro" id="IPR044176">
    <property type="entry name" value="TRL4_chloroplastic"/>
</dbReference>
<feature type="region of interest" description="Disordered" evidence="1">
    <location>
        <begin position="1"/>
        <end position="29"/>
    </location>
</feature>
<dbReference type="Proteomes" id="UP001497392">
    <property type="component" value="Unassembled WGS sequence"/>
</dbReference>
<dbReference type="Gene3D" id="3.40.30.10">
    <property type="entry name" value="Glutaredoxin"/>
    <property type="match status" value="1"/>
</dbReference>
<reference evidence="3 4" key="1">
    <citation type="submission" date="2024-06" db="EMBL/GenBank/DDBJ databases">
        <authorList>
            <person name="Kraege A."/>
            <person name="Thomma B."/>
        </authorList>
    </citation>
    <scope>NUCLEOTIDE SEQUENCE [LARGE SCALE GENOMIC DNA]</scope>
</reference>
<feature type="domain" description="Thioredoxin" evidence="2">
    <location>
        <begin position="42"/>
        <end position="134"/>
    </location>
</feature>
<evidence type="ECO:0000313" key="3">
    <source>
        <dbReference type="EMBL" id="CAL5222110.1"/>
    </source>
</evidence>
<dbReference type="PANTHER" id="PTHR47912">
    <property type="entry name" value="THIOREDOXIN-LIKE 4, CHLOROPLASTIC"/>
    <property type="match status" value="1"/>
</dbReference>
<accession>A0ABP1FQ77</accession>
<dbReference type="PANTHER" id="PTHR47912:SF1">
    <property type="entry name" value="THIOREDOXIN-LIKE 4, CHLOROPLASTIC"/>
    <property type="match status" value="1"/>
</dbReference>
<comment type="caution">
    <text evidence="3">The sequence shown here is derived from an EMBL/GenBank/DDBJ whole genome shotgun (WGS) entry which is preliminary data.</text>
</comment>
<dbReference type="CDD" id="cd02947">
    <property type="entry name" value="TRX_family"/>
    <property type="match status" value="1"/>
</dbReference>
<protein>
    <submittedName>
        <fullName evidence="3">G4422 protein</fullName>
    </submittedName>
</protein>
<dbReference type="InterPro" id="IPR013766">
    <property type="entry name" value="Thioredoxin_domain"/>
</dbReference>
<proteinExistence type="predicted"/>
<feature type="compositionally biased region" description="Polar residues" evidence="1">
    <location>
        <begin position="1"/>
        <end position="23"/>
    </location>
</feature>
<evidence type="ECO:0000256" key="1">
    <source>
        <dbReference type="SAM" id="MobiDB-lite"/>
    </source>
</evidence>